<accession>A8C5U5</accession>
<name>A8C5U5_NPVAP</name>
<organismHost>
    <name type="scientific">Antheraea pernyi</name>
    <name type="common">Chinese oak silk moth</name>
    <name type="synonym">Bombyx pernyi</name>
    <dbReference type="NCBI Taxonomy" id="7119"/>
</organismHost>
<reference evidence="1" key="1">
    <citation type="journal article" date="2007" name="Virology">
        <title>The genome sequence of the multinucleocapsid nucleopolyhedrovirus of the Chinese oak silkworm Antheraea pernyi.</title>
        <authorList>
            <person name="Fan Q."/>
            <person name="Li S."/>
            <person name="Wang L."/>
            <person name="Zhang B."/>
            <person name="Ye B."/>
            <person name="Zhao Z."/>
            <person name="Cui L."/>
        </authorList>
    </citation>
    <scope>NUCLEOTIDE SEQUENCE</scope>
    <source>
        <strain evidence="1">Liaoning</strain>
    </source>
</reference>
<dbReference type="InterPro" id="IPR009235">
    <property type="entry name" value="AcMNPV_Orf146"/>
</dbReference>
<evidence type="ECO:0000313" key="1">
    <source>
        <dbReference type="EMBL" id="ABQ12240.1"/>
    </source>
</evidence>
<dbReference type="Pfam" id="PF05959">
    <property type="entry name" value="DUF884"/>
    <property type="match status" value="1"/>
</dbReference>
<organism evidence="1">
    <name type="scientific">Antheraea pernyi nuclear polyhedrosis virus</name>
    <name type="common">ApNPV</name>
    <dbReference type="NCBI Taxonomy" id="161494"/>
    <lineage>
        <taxon>Viruses</taxon>
        <taxon>Viruses incertae sedis</taxon>
        <taxon>Naldaviricetes</taxon>
        <taxon>Lefavirales</taxon>
        <taxon>Baculoviridae</taxon>
        <taxon>Alphabaculovirus</taxon>
        <taxon>Alphabaculovirus anpernyi</taxon>
    </lineage>
</organism>
<protein>
    <submittedName>
        <fullName evidence="1">Uncharacterized protein</fullName>
    </submittedName>
</protein>
<dbReference type="EMBL" id="EF207986">
    <property type="protein sequence ID" value="ABQ12240.1"/>
    <property type="molecule type" value="Genomic_DNA"/>
</dbReference>
<sequence length="189" mass="20895">MNVYLYQPDGEQDNDISFYMPHATNGAVVYLFKMGAPAPPDKTRLVSGYENSRPISMQVAVGAAPRGAYLLSCVRAPCLFRELFVHNKYTAPLGFAVVRAGRVAPEVWHVLGVRRSAEAKRTRRITGLRVHGSAGDQVYPKVLISLAGNVPAGFINELQRCRAHHKDVDVVKFLCGDLRVDNSPVQFEE</sequence>
<proteinExistence type="predicted"/>